<protein>
    <submittedName>
        <fullName evidence="2">Glycosyl transferase</fullName>
    </submittedName>
</protein>
<reference evidence="3" key="1">
    <citation type="journal article" date="2019" name="Int. J. Syst. Evol. Microbiol.">
        <title>The Global Catalogue of Microorganisms (GCM) 10K type strain sequencing project: providing services to taxonomists for standard genome sequencing and annotation.</title>
        <authorList>
            <consortium name="The Broad Institute Genomics Platform"/>
            <consortium name="The Broad Institute Genome Sequencing Center for Infectious Disease"/>
            <person name="Wu L."/>
            <person name="Ma J."/>
        </authorList>
    </citation>
    <scope>NUCLEOTIDE SEQUENCE [LARGE SCALE GENOMIC DNA]</scope>
    <source>
        <strain evidence="3">NBRC 108755</strain>
    </source>
</reference>
<feature type="domain" description="Glycosyltransferase 2-like" evidence="1">
    <location>
        <begin position="2"/>
        <end position="122"/>
    </location>
</feature>
<evidence type="ECO:0000259" key="1">
    <source>
        <dbReference type="Pfam" id="PF00535"/>
    </source>
</evidence>
<dbReference type="SUPFAM" id="SSF53448">
    <property type="entry name" value="Nucleotide-diphospho-sugar transferases"/>
    <property type="match status" value="1"/>
</dbReference>
<dbReference type="InterPro" id="IPR029044">
    <property type="entry name" value="Nucleotide-diphossugar_trans"/>
</dbReference>
<dbReference type="EMBL" id="BSVA01000001">
    <property type="protein sequence ID" value="GMA90037.1"/>
    <property type="molecule type" value="Genomic_DNA"/>
</dbReference>
<dbReference type="PANTHER" id="PTHR43685">
    <property type="entry name" value="GLYCOSYLTRANSFERASE"/>
    <property type="match status" value="1"/>
</dbReference>
<sequence>MVMCTYNGAEFVAEQVESILAQTHPVQELVVGDDASRDETLAIVRQVIEGYRARGGAAIDLVVLTRDPQQHPQPYGVAGNFARSLEAASGDVVLLSDQDDRWASDRVARSIAAFDQHPDAGLVHGDARLVDAEGASLGVTLFEALGVAPAELDDIDAGRGFEAMLRRNLVTGATAAVRRELIARALPVPDGWIHDEWLAVVAGAVGRTVVLREALIDYRQHGANQIGARKLDWSTRWARLREPRTARNERLLRRARSLVDRLDALGEQLDAGHLRAAREKLAHEEVRAALPASHLRRVVPVAREWRSGRYRRYGLGAQDVLRDVVQPV</sequence>
<organism evidence="2 3">
    <name type="scientific">Homoserinibacter gongjuensis</name>
    <dbReference type="NCBI Taxonomy" id="1162968"/>
    <lineage>
        <taxon>Bacteria</taxon>
        <taxon>Bacillati</taxon>
        <taxon>Actinomycetota</taxon>
        <taxon>Actinomycetes</taxon>
        <taxon>Micrococcales</taxon>
        <taxon>Microbacteriaceae</taxon>
        <taxon>Homoserinibacter</taxon>
    </lineage>
</organism>
<dbReference type="Gene3D" id="3.90.550.10">
    <property type="entry name" value="Spore Coat Polysaccharide Biosynthesis Protein SpsA, Chain A"/>
    <property type="match status" value="1"/>
</dbReference>
<comment type="caution">
    <text evidence="2">The sequence shown here is derived from an EMBL/GenBank/DDBJ whole genome shotgun (WGS) entry which is preliminary data.</text>
</comment>
<dbReference type="PANTHER" id="PTHR43685:SF2">
    <property type="entry name" value="GLYCOSYLTRANSFERASE 2-LIKE DOMAIN-CONTAINING PROTEIN"/>
    <property type="match status" value="1"/>
</dbReference>
<keyword evidence="2" id="KW-0808">Transferase</keyword>
<evidence type="ECO:0000313" key="3">
    <source>
        <dbReference type="Proteomes" id="UP001157069"/>
    </source>
</evidence>
<name>A0ABQ6JQM7_9MICO</name>
<keyword evidence="3" id="KW-1185">Reference proteome</keyword>
<dbReference type="InterPro" id="IPR050834">
    <property type="entry name" value="Glycosyltransf_2"/>
</dbReference>
<dbReference type="Pfam" id="PF00535">
    <property type="entry name" value="Glycos_transf_2"/>
    <property type="match status" value="1"/>
</dbReference>
<dbReference type="CDD" id="cd04196">
    <property type="entry name" value="GT_2_like_d"/>
    <property type="match status" value="1"/>
</dbReference>
<gene>
    <name evidence="2" type="ORF">GCM10025869_05660</name>
</gene>
<dbReference type="GO" id="GO:0016740">
    <property type="term" value="F:transferase activity"/>
    <property type="evidence" value="ECO:0007669"/>
    <property type="project" value="UniProtKB-KW"/>
</dbReference>
<evidence type="ECO:0000313" key="2">
    <source>
        <dbReference type="EMBL" id="GMA90037.1"/>
    </source>
</evidence>
<accession>A0ABQ6JQM7</accession>
<dbReference type="InterPro" id="IPR001173">
    <property type="entry name" value="Glyco_trans_2-like"/>
</dbReference>
<dbReference type="Proteomes" id="UP001157069">
    <property type="component" value="Unassembled WGS sequence"/>
</dbReference>
<proteinExistence type="predicted"/>